<organism evidence="2 3">
    <name type="scientific">Prauserella flavalba</name>
    <dbReference type="NCBI Taxonomy" id="1477506"/>
    <lineage>
        <taxon>Bacteria</taxon>
        <taxon>Bacillati</taxon>
        <taxon>Actinomycetota</taxon>
        <taxon>Actinomycetes</taxon>
        <taxon>Pseudonocardiales</taxon>
        <taxon>Pseudonocardiaceae</taxon>
        <taxon>Prauserella</taxon>
    </lineage>
</organism>
<dbReference type="RefSeq" id="WP_110335031.1">
    <property type="nucleotide sequence ID" value="NZ_JBHVKT010000011.1"/>
</dbReference>
<accession>A0A318LU82</accession>
<name>A0A318LU82_9PSEU</name>
<dbReference type="AlphaFoldDB" id="A0A318LU82"/>
<gene>
    <name evidence="2" type="ORF">BA062_04550</name>
</gene>
<dbReference type="SUPFAM" id="SSF82784">
    <property type="entry name" value="OsmC-like"/>
    <property type="match status" value="1"/>
</dbReference>
<evidence type="ECO:0000256" key="1">
    <source>
        <dbReference type="ARBA" id="ARBA00007378"/>
    </source>
</evidence>
<evidence type="ECO:0008006" key="4">
    <source>
        <dbReference type="Google" id="ProtNLM"/>
    </source>
</evidence>
<sequence>MSDSLYTASVSVTHGRGGTARSDDGKLDVTLAPPAALGGDGAGTNPEQLFAAGFAACYLSALGAVARRARTKLPELSATSHVDLRRADDGGFELAVDIVVTVPADSVGQVRPLLAEAEKTCPYSRATRGNINVSIDVRGS</sequence>
<dbReference type="InterPro" id="IPR036102">
    <property type="entry name" value="OsmC/Ohrsf"/>
</dbReference>
<comment type="similarity">
    <text evidence="1">Belongs to the OsmC/Ohr family.</text>
</comment>
<protein>
    <recommendedName>
        <fullName evidence="4">Ohr subfamily peroxiredoxin</fullName>
    </recommendedName>
</protein>
<reference evidence="2 3" key="1">
    <citation type="submission" date="2016-07" db="EMBL/GenBank/DDBJ databases">
        <title>Draft genome sequence of Prauserella sp. YIM 121212, isolated from alkaline soil.</title>
        <authorList>
            <person name="Ruckert C."/>
            <person name="Albersmeier A."/>
            <person name="Jiang C.-L."/>
            <person name="Jiang Y."/>
            <person name="Kalinowski J."/>
            <person name="Schneider O."/>
            <person name="Winkler A."/>
            <person name="Zotchev S.B."/>
        </authorList>
    </citation>
    <scope>NUCLEOTIDE SEQUENCE [LARGE SCALE GENOMIC DNA]</scope>
    <source>
        <strain evidence="2 3">YIM 121212</strain>
    </source>
</reference>
<dbReference type="GO" id="GO:0006979">
    <property type="term" value="P:response to oxidative stress"/>
    <property type="evidence" value="ECO:0007669"/>
    <property type="project" value="InterPro"/>
</dbReference>
<dbReference type="NCBIfam" id="TIGR03561">
    <property type="entry name" value="organ_hyd_perox"/>
    <property type="match status" value="1"/>
</dbReference>
<dbReference type="Pfam" id="PF02566">
    <property type="entry name" value="OsmC"/>
    <property type="match status" value="1"/>
</dbReference>
<dbReference type="Gene3D" id="2.20.25.10">
    <property type="match status" value="1"/>
</dbReference>
<dbReference type="OrthoDB" id="9797508at2"/>
<dbReference type="Gene3D" id="3.30.300.20">
    <property type="match status" value="1"/>
</dbReference>
<dbReference type="InterPro" id="IPR003718">
    <property type="entry name" value="OsmC/Ohr_fam"/>
</dbReference>
<evidence type="ECO:0000313" key="3">
    <source>
        <dbReference type="Proteomes" id="UP000247892"/>
    </source>
</evidence>
<comment type="caution">
    <text evidence="2">The sequence shown here is derived from an EMBL/GenBank/DDBJ whole genome shotgun (WGS) entry which is preliminary data.</text>
</comment>
<evidence type="ECO:0000313" key="2">
    <source>
        <dbReference type="EMBL" id="PXY38162.1"/>
    </source>
</evidence>
<dbReference type="PANTHER" id="PTHR33797">
    <property type="entry name" value="ORGANIC HYDROPEROXIDE RESISTANCE PROTEIN-LIKE"/>
    <property type="match status" value="1"/>
</dbReference>
<dbReference type="InterPro" id="IPR019953">
    <property type="entry name" value="OHR"/>
</dbReference>
<keyword evidence="3" id="KW-1185">Reference proteome</keyword>
<dbReference type="InterPro" id="IPR015946">
    <property type="entry name" value="KH_dom-like_a/b"/>
</dbReference>
<dbReference type="EMBL" id="MASU01000002">
    <property type="protein sequence ID" value="PXY38162.1"/>
    <property type="molecule type" value="Genomic_DNA"/>
</dbReference>
<dbReference type="PANTHER" id="PTHR33797:SF2">
    <property type="entry name" value="ORGANIC HYDROPEROXIDE RESISTANCE PROTEIN-LIKE"/>
    <property type="match status" value="1"/>
</dbReference>
<proteinExistence type="inferred from homology"/>
<dbReference type="Proteomes" id="UP000247892">
    <property type="component" value="Unassembled WGS sequence"/>
</dbReference>